<dbReference type="Proteomes" id="UP000441585">
    <property type="component" value="Unassembled WGS sequence"/>
</dbReference>
<accession>A0A6I2MG23</accession>
<evidence type="ECO:0000313" key="3">
    <source>
        <dbReference type="Proteomes" id="UP000441585"/>
    </source>
</evidence>
<dbReference type="EMBL" id="WKKF01000008">
    <property type="protein sequence ID" value="MRX56107.1"/>
    <property type="molecule type" value="Genomic_DNA"/>
</dbReference>
<feature type="domain" description="YcdB/YcdC repeated" evidence="1">
    <location>
        <begin position="247"/>
        <end position="392"/>
    </location>
</feature>
<name>A0A6I2MG23_9BACI</name>
<organism evidence="2 3">
    <name type="scientific">Metabacillus idriensis</name>
    <dbReference type="NCBI Taxonomy" id="324768"/>
    <lineage>
        <taxon>Bacteria</taxon>
        <taxon>Bacillati</taxon>
        <taxon>Bacillota</taxon>
        <taxon>Bacilli</taxon>
        <taxon>Bacillales</taxon>
        <taxon>Bacillaceae</taxon>
        <taxon>Metabacillus</taxon>
    </lineage>
</organism>
<protein>
    <submittedName>
        <fullName evidence="2">DUF4901 domain-containing protein</fullName>
    </submittedName>
</protein>
<gene>
    <name evidence="2" type="ORF">GJU41_19295</name>
</gene>
<keyword evidence="3" id="KW-1185">Reference proteome</keyword>
<dbReference type="Pfam" id="PF16244">
    <property type="entry name" value="DUF4901"/>
    <property type="match status" value="2"/>
</dbReference>
<dbReference type="AlphaFoldDB" id="A0A6I2MG23"/>
<evidence type="ECO:0000313" key="2">
    <source>
        <dbReference type="EMBL" id="MRX56107.1"/>
    </source>
</evidence>
<feature type="domain" description="YcdB/YcdC repeated" evidence="1">
    <location>
        <begin position="5"/>
        <end position="147"/>
    </location>
</feature>
<dbReference type="RefSeq" id="WP_070875128.1">
    <property type="nucleotide sequence ID" value="NZ_CAJGAA010000005.1"/>
</dbReference>
<proteinExistence type="predicted"/>
<sequence>MHKKDILKKKARQICVIPSEYKLEIEDYSEDGARAVFAWKHPDEEDMGIWIELDGNGQLIDFTKDKSTEEMLRDILNQEDLIKKALQFTEIHYPGVISKFKEERVQKIEERLRVSYIQMELDLPLPFTGFYIDINEYGEIMQFHYDGAAEHIVFPECLQPEEKVRGEFLKDIQMNLMIVSLNEELYENGDNLPHLVYEPELRFYEVPADGGLKVLREQHQQEEPEPEPAYKNLSKFEFLGSPEVLTNLDADFTKIREQDLGDAIGLVYRKDGDEPAAADDSIMTFFNKRNENTIKVKRDKETGKLLGFVSFYETSGNQLLSIKECERTAVQFLNAIYPNAHLYFMMDQEIESDEERALFQFDLIHYGISVRYGTARINVNRTTGKITHYLGPEVEPKLLISVNRNPGISKENAIELFSSVFKVEQQWTKEYKDHSESYYQLVYKPVYPLFKGNLSFIDAKDGEFIVEKGF</sequence>
<dbReference type="InterPro" id="IPR032599">
    <property type="entry name" value="YcdB/YcdC_rep_domain"/>
</dbReference>
<comment type="caution">
    <text evidence="2">The sequence shown here is derived from an EMBL/GenBank/DDBJ whole genome shotgun (WGS) entry which is preliminary data.</text>
</comment>
<reference evidence="2 3" key="1">
    <citation type="submission" date="2019-11" db="EMBL/GenBank/DDBJ databases">
        <title>Bacillus idriensis genome.</title>
        <authorList>
            <person name="Konopka E.N."/>
            <person name="Newman J.D."/>
        </authorList>
    </citation>
    <scope>NUCLEOTIDE SEQUENCE [LARGE SCALE GENOMIC DNA]</scope>
    <source>
        <strain evidence="2 3">DSM 19097</strain>
    </source>
</reference>
<evidence type="ECO:0000259" key="1">
    <source>
        <dbReference type="Pfam" id="PF16244"/>
    </source>
</evidence>